<gene>
    <name evidence="10" type="ORF">COEREDRAFT_79332</name>
</gene>
<keyword evidence="7" id="KW-0342">GTP-binding</keyword>
<comment type="similarity">
    <text evidence="2">Belongs to the TRAFAC class TrmE-Era-EngA-EngB-Septin-like GTPase superfamily. EngB GTPase family.</text>
</comment>
<name>A0A2G5BK79_COERN</name>
<feature type="compositionally biased region" description="Polar residues" evidence="8">
    <location>
        <begin position="45"/>
        <end position="55"/>
    </location>
</feature>
<dbReference type="Gene3D" id="3.40.50.300">
    <property type="entry name" value="P-loop containing nucleotide triphosphate hydrolases"/>
    <property type="match status" value="1"/>
</dbReference>
<dbReference type="Proteomes" id="UP000242474">
    <property type="component" value="Unassembled WGS sequence"/>
</dbReference>
<dbReference type="InterPro" id="IPR052279">
    <property type="entry name" value="EngB_GTPase"/>
</dbReference>
<reference evidence="10 11" key="1">
    <citation type="journal article" date="2015" name="Genome Biol. Evol.">
        <title>Phylogenomic analyses indicate that early fungi evolved digesting cell walls of algal ancestors of land plants.</title>
        <authorList>
            <person name="Chang Y."/>
            <person name="Wang S."/>
            <person name="Sekimoto S."/>
            <person name="Aerts A.L."/>
            <person name="Choi C."/>
            <person name="Clum A."/>
            <person name="LaButti K.M."/>
            <person name="Lindquist E.A."/>
            <person name="Yee Ngan C."/>
            <person name="Ohm R.A."/>
            <person name="Salamov A.A."/>
            <person name="Grigoriev I.V."/>
            <person name="Spatafora J.W."/>
            <person name="Berbee M.L."/>
        </authorList>
    </citation>
    <scope>NUCLEOTIDE SEQUENCE [LARGE SCALE GENOMIC DNA]</scope>
    <source>
        <strain evidence="10 11">NRRL 1564</strain>
    </source>
</reference>
<dbReference type="PANTHER" id="PTHR46498">
    <property type="entry name" value="GTP-BINDING PROTEIN 8"/>
    <property type="match status" value="1"/>
</dbReference>
<evidence type="ECO:0000256" key="6">
    <source>
        <dbReference type="ARBA" id="ARBA00022842"/>
    </source>
</evidence>
<feature type="domain" description="EngB-type G" evidence="9">
    <location>
        <begin position="84"/>
        <end position="262"/>
    </location>
</feature>
<evidence type="ECO:0000256" key="8">
    <source>
        <dbReference type="SAM" id="MobiDB-lite"/>
    </source>
</evidence>
<dbReference type="OrthoDB" id="391988at2759"/>
<dbReference type="HAMAP" id="MF_00321">
    <property type="entry name" value="GTPase_EngB"/>
    <property type="match status" value="1"/>
</dbReference>
<organism evidence="10 11">
    <name type="scientific">Coemansia reversa (strain ATCC 12441 / NRRL 1564)</name>
    <dbReference type="NCBI Taxonomy" id="763665"/>
    <lineage>
        <taxon>Eukaryota</taxon>
        <taxon>Fungi</taxon>
        <taxon>Fungi incertae sedis</taxon>
        <taxon>Zoopagomycota</taxon>
        <taxon>Kickxellomycotina</taxon>
        <taxon>Kickxellomycetes</taxon>
        <taxon>Kickxellales</taxon>
        <taxon>Kickxellaceae</taxon>
        <taxon>Coemansia</taxon>
    </lineage>
</organism>
<dbReference type="CDD" id="cd01876">
    <property type="entry name" value="YihA_EngB"/>
    <property type="match status" value="1"/>
</dbReference>
<feature type="region of interest" description="Disordered" evidence="8">
    <location>
        <begin position="36"/>
        <end position="59"/>
    </location>
</feature>
<comment type="cofactor">
    <cofactor evidence="1">
        <name>Mg(2+)</name>
        <dbReference type="ChEBI" id="CHEBI:18420"/>
    </cofactor>
</comment>
<keyword evidence="10" id="KW-0378">Hydrolase</keyword>
<evidence type="ECO:0000256" key="5">
    <source>
        <dbReference type="ARBA" id="ARBA00022741"/>
    </source>
</evidence>
<accession>A0A2G5BK79</accession>
<evidence type="ECO:0000313" key="11">
    <source>
        <dbReference type="Proteomes" id="UP000242474"/>
    </source>
</evidence>
<dbReference type="InterPro" id="IPR019987">
    <property type="entry name" value="GTP-bd_ribosome_bio_YsxC"/>
</dbReference>
<dbReference type="SUPFAM" id="SSF52540">
    <property type="entry name" value="P-loop containing nucleoside triphosphate hydrolases"/>
    <property type="match status" value="1"/>
</dbReference>
<keyword evidence="11" id="KW-1185">Reference proteome</keyword>
<dbReference type="NCBIfam" id="TIGR03598">
    <property type="entry name" value="GTPase_YsxC"/>
    <property type="match status" value="1"/>
</dbReference>
<dbReference type="AlphaFoldDB" id="A0A2G5BK79"/>
<dbReference type="STRING" id="763665.A0A2G5BK79"/>
<keyword evidence="6" id="KW-0460">Magnesium</keyword>
<evidence type="ECO:0000256" key="1">
    <source>
        <dbReference type="ARBA" id="ARBA00001946"/>
    </source>
</evidence>
<keyword evidence="5" id="KW-0547">Nucleotide-binding</keyword>
<dbReference type="Pfam" id="PF01926">
    <property type="entry name" value="MMR_HSR1"/>
    <property type="match status" value="1"/>
</dbReference>
<evidence type="ECO:0000256" key="2">
    <source>
        <dbReference type="ARBA" id="ARBA00009638"/>
    </source>
</evidence>
<dbReference type="GO" id="GO:0016787">
    <property type="term" value="F:hydrolase activity"/>
    <property type="evidence" value="ECO:0007669"/>
    <property type="project" value="UniProtKB-KW"/>
</dbReference>
<proteinExistence type="inferred from homology"/>
<dbReference type="InterPro" id="IPR006073">
    <property type="entry name" value="GTP-bd"/>
</dbReference>
<evidence type="ECO:0000259" key="9">
    <source>
        <dbReference type="PROSITE" id="PS51706"/>
    </source>
</evidence>
<dbReference type="GO" id="GO:0005739">
    <property type="term" value="C:mitochondrion"/>
    <property type="evidence" value="ECO:0007669"/>
    <property type="project" value="TreeGrafter"/>
</dbReference>
<evidence type="ECO:0000256" key="7">
    <source>
        <dbReference type="ARBA" id="ARBA00023134"/>
    </source>
</evidence>
<evidence type="ECO:0000313" key="10">
    <source>
        <dbReference type="EMBL" id="PIA19418.1"/>
    </source>
</evidence>
<protein>
    <recommendedName>
        <fullName evidence="3">GTP-binding protein 8</fullName>
    </recommendedName>
</protein>
<dbReference type="InterPro" id="IPR027417">
    <property type="entry name" value="P-loop_NTPase"/>
</dbReference>
<dbReference type="PANTHER" id="PTHR46498:SF1">
    <property type="entry name" value="GTP-BINDING PROTEIN 8"/>
    <property type="match status" value="1"/>
</dbReference>
<keyword evidence="4" id="KW-0479">Metal-binding</keyword>
<dbReference type="PROSITE" id="PS51706">
    <property type="entry name" value="G_ENGB"/>
    <property type="match status" value="1"/>
</dbReference>
<evidence type="ECO:0000256" key="4">
    <source>
        <dbReference type="ARBA" id="ARBA00022723"/>
    </source>
</evidence>
<dbReference type="EMBL" id="KZ303487">
    <property type="protein sequence ID" value="PIA19418.1"/>
    <property type="molecule type" value="Genomic_DNA"/>
</dbReference>
<dbReference type="GO" id="GO:0005525">
    <property type="term" value="F:GTP binding"/>
    <property type="evidence" value="ECO:0007669"/>
    <property type="project" value="UniProtKB-KW"/>
</dbReference>
<dbReference type="GO" id="GO:0046872">
    <property type="term" value="F:metal ion binding"/>
    <property type="evidence" value="ECO:0007669"/>
    <property type="project" value="UniProtKB-KW"/>
</dbReference>
<evidence type="ECO:0000256" key="3">
    <source>
        <dbReference type="ARBA" id="ARBA00015370"/>
    </source>
</evidence>
<dbReference type="InterPro" id="IPR030393">
    <property type="entry name" value="G_ENGB_dom"/>
</dbReference>
<sequence length="266" mass="28982">MQMIRSALRTLHITSVLNSSSPVACCTSRCVHTRAHTPPTVGSAKPTTTATQIQPDNPAGQFFRQRSAKFLITAVKQGHYQHLSHPEVAFAGRSNVGKSSLINSVLCSQSLVKTSKKPGHTSALNFFSLSSRARAGEINIVDMPGYGFRSRREWGGFITEYLSGRKVLRRVFMLVEAKVGELKSTDVSFLELVEEYRVPIQLVITKADKLKSADAAQISNAVIKEATRIAPSVLLPQAICCSSRTRMGIDTLQAEVLSVCGLLPPK</sequence>